<comment type="caution">
    <text evidence="1">The sequence shown here is derived from an EMBL/GenBank/DDBJ whole genome shotgun (WGS) entry which is preliminary data.</text>
</comment>
<dbReference type="Proteomes" id="UP000499080">
    <property type="component" value="Unassembled WGS sequence"/>
</dbReference>
<organism evidence="1 2">
    <name type="scientific">Araneus ventricosus</name>
    <name type="common">Orbweaver spider</name>
    <name type="synonym">Epeira ventricosa</name>
    <dbReference type="NCBI Taxonomy" id="182803"/>
    <lineage>
        <taxon>Eukaryota</taxon>
        <taxon>Metazoa</taxon>
        <taxon>Ecdysozoa</taxon>
        <taxon>Arthropoda</taxon>
        <taxon>Chelicerata</taxon>
        <taxon>Arachnida</taxon>
        <taxon>Araneae</taxon>
        <taxon>Araneomorphae</taxon>
        <taxon>Entelegynae</taxon>
        <taxon>Araneoidea</taxon>
        <taxon>Araneidae</taxon>
        <taxon>Araneus</taxon>
    </lineage>
</organism>
<accession>A0A4Y2EZT9</accession>
<protein>
    <submittedName>
        <fullName evidence="1">Uncharacterized protein</fullName>
    </submittedName>
</protein>
<sequence>MLRSAFRCSAFRDFDFRLPFHFQDFRFHVSRHQFSTFKASSFTIRLSNFHSGAGFRFPDSTFFETSVHFPRSSSSFPSDHATFKSFPFHVQTSFIFKDPFHRFQTSVPHVKTTIQQVPIHFSELPFHF</sequence>
<name>A0A4Y2EZT9_ARAVE</name>
<evidence type="ECO:0000313" key="2">
    <source>
        <dbReference type="Proteomes" id="UP000499080"/>
    </source>
</evidence>
<reference evidence="1 2" key="1">
    <citation type="journal article" date="2019" name="Sci. Rep.">
        <title>Orb-weaving spider Araneus ventricosus genome elucidates the spidroin gene catalogue.</title>
        <authorList>
            <person name="Kono N."/>
            <person name="Nakamura H."/>
            <person name="Ohtoshi R."/>
            <person name="Moran D.A.P."/>
            <person name="Shinohara A."/>
            <person name="Yoshida Y."/>
            <person name="Fujiwara M."/>
            <person name="Mori M."/>
            <person name="Tomita M."/>
            <person name="Arakawa K."/>
        </authorList>
    </citation>
    <scope>NUCLEOTIDE SEQUENCE [LARGE SCALE GENOMIC DNA]</scope>
</reference>
<gene>
    <name evidence="1" type="ORF">AVEN_47062_1</name>
</gene>
<dbReference type="AlphaFoldDB" id="A0A4Y2EZT9"/>
<dbReference type="EMBL" id="BGPR01000740">
    <property type="protein sequence ID" value="GBM33768.1"/>
    <property type="molecule type" value="Genomic_DNA"/>
</dbReference>
<proteinExistence type="predicted"/>
<evidence type="ECO:0000313" key="1">
    <source>
        <dbReference type="EMBL" id="GBM33768.1"/>
    </source>
</evidence>
<keyword evidence="2" id="KW-1185">Reference proteome</keyword>